<dbReference type="GO" id="GO:0008234">
    <property type="term" value="F:cysteine-type peptidase activity"/>
    <property type="evidence" value="ECO:0007669"/>
    <property type="project" value="UniProtKB-KW"/>
</dbReference>
<dbReference type="PANTHER" id="PTHR47359">
    <property type="entry name" value="PEPTIDOGLYCAN DL-ENDOPEPTIDASE CWLO"/>
    <property type="match status" value="1"/>
</dbReference>
<dbReference type="AlphaFoldDB" id="A0A9X1QMI9"/>
<evidence type="ECO:0000256" key="4">
    <source>
        <dbReference type="ARBA" id="ARBA00022807"/>
    </source>
</evidence>
<organism evidence="8 9">
    <name type="scientific">Corynebacterium uropygiale</name>
    <dbReference type="NCBI Taxonomy" id="1775911"/>
    <lineage>
        <taxon>Bacteria</taxon>
        <taxon>Bacillati</taxon>
        <taxon>Actinomycetota</taxon>
        <taxon>Actinomycetes</taxon>
        <taxon>Mycobacteriales</taxon>
        <taxon>Corynebacteriaceae</taxon>
        <taxon>Corynebacterium</taxon>
    </lineage>
</organism>
<feature type="region of interest" description="Disordered" evidence="6">
    <location>
        <begin position="145"/>
        <end position="189"/>
    </location>
</feature>
<evidence type="ECO:0000256" key="6">
    <source>
        <dbReference type="SAM" id="MobiDB-lite"/>
    </source>
</evidence>
<sequence length="294" mass="30708">MIPLVPVVAGIASLAPSLMSLPVWRNLPRLDAALPLARSLGADAHPLLRAARRLGEDRGLLDRLLREGAAALDRARADLTGIAQSFLRVAAQTAPQLLNPLPGAAPAAWARLLHAGQAHLRAAEQRVHQLERELATTVSSLHRLASEPDHPAGLPHPRAMLAGHDPHAGNLSSGSSSEGGSAAGQAAVDAARSAMGTPYRWGGTGQGGFDCSGLTQWAWRQAGVEIPRTAEAQTVGRQVSAGELAPGDLLVWDGHVAMYAGGGQIIEAGDPVQMNPLRTTNLGMPFKGYFRPTG</sequence>
<proteinExistence type="inferred from homology"/>
<feature type="domain" description="NlpC/P60" evidence="7">
    <location>
        <begin position="181"/>
        <end position="294"/>
    </location>
</feature>
<keyword evidence="5" id="KW-0175">Coiled coil</keyword>
<keyword evidence="2" id="KW-0645">Protease</keyword>
<feature type="compositionally biased region" description="Low complexity" evidence="6">
    <location>
        <begin position="168"/>
        <end position="189"/>
    </location>
</feature>
<dbReference type="PANTHER" id="PTHR47359:SF3">
    <property type="entry name" value="NLP_P60 DOMAIN-CONTAINING PROTEIN-RELATED"/>
    <property type="match status" value="1"/>
</dbReference>
<dbReference type="Proteomes" id="UP001139336">
    <property type="component" value="Unassembled WGS sequence"/>
</dbReference>
<keyword evidence="3" id="KW-0378">Hydrolase</keyword>
<feature type="coiled-coil region" evidence="5">
    <location>
        <begin position="113"/>
        <end position="140"/>
    </location>
</feature>
<evidence type="ECO:0000256" key="2">
    <source>
        <dbReference type="ARBA" id="ARBA00022670"/>
    </source>
</evidence>
<evidence type="ECO:0000256" key="5">
    <source>
        <dbReference type="SAM" id="Coils"/>
    </source>
</evidence>
<dbReference type="EMBL" id="JAKGSI010000001">
    <property type="protein sequence ID" value="MCF4006009.1"/>
    <property type="molecule type" value="Genomic_DNA"/>
</dbReference>
<evidence type="ECO:0000259" key="7">
    <source>
        <dbReference type="PROSITE" id="PS51935"/>
    </source>
</evidence>
<keyword evidence="9" id="KW-1185">Reference proteome</keyword>
<dbReference type="Gene3D" id="3.90.1720.10">
    <property type="entry name" value="endopeptidase domain like (from Nostoc punctiforme)"/>
    <property type="match status" value="1"/>
</dbReference>
<dbReference type="GO" id="GO:0006508">
    <property type="term" value="P:proteolysis"/>
    <property type="evidence" value="ECO:0007669"/>
    <property type="project" value="UniProtKB-KW"/>
</dbReference>
<protein>
    <submittedName>
        <fullName evidence="8">C40 family peptidase</fullName>
    </submittedName>
</protein>
<dbReference type="InterPro" id="IPR000064">
    <property type="entry name" value="NLP_P60_dom"/>
</dbReference>
<dbReference type="InterPro" id="IPR051794">
    <property type="entry name" value="PG_Endopeptidase_C40"/>
</dbReference>
<evidence type="ECO:0000313" key="8">
    <source>
        <dbReference type="EMBL" id="MCF4006009.1"/>
    </source>
</evidence>
<keyword evidence="4" id="KW-0788">Thiol protease</keyword>
<reference evidence="8" key="1">
    <citation type="submission" date="2022-01" db="EMBL/GenBank/DDBJ databases">
        <title>Corynebacterium sp. nov isolated from isolated from the feces of the greater white-fronted geese (Anser albifrons) at Poyang Lake, PR China.</title>
        <authorList>
            <person name="Liu Q."/>
        </authorList>
    </citation>
    <scope>NUCLEOTIDE SEQUENCE</scope>
    <source>
        <strain evidence="8">JCM 32435</strain>
    </source>
</reference>
<gene>
    <name evidence="8" type="ORF">L1O03_02300</name>
</gene>
<dbReference type="PROSITE" id="PS51935">
    <property type="entry name" value="NLPC_P60"/>
    <property type="match status" value="1"/>
</dbReference>
<evidence type="ECO:0000313" key="9">
    <source>
        <dbReference type="Proteomes" id="UP001139336"/>
    </source>
</evidence>
<dbReference type="RefSeq" id="WP_236117788.1">
    <property type="nucleotide sequence ID" value="NZ_JAKGSI010000001.1"/>
</dbReference>
<dbReference type="InterPro" id="IPR038765">
    <property type="entry name" value="Papain-like_cys_pep_sf"/>
</dbReference>
<comment type="caution">
    <text evidence="8">The sequence shown here is derived from an EMBL/GenBank/DDBJ whole genome shotgun (WGS) entry which is preliminary data.</text>
</comment>
<accession>A0A9X1QMI9</accession>
<comment type="similarity">
    <text evidence="1">Belongs to the peptidase C40 family.</text>
</comment>
<dbReference type="Pfam" id="PF00877">
    <property type="entry name" value="NLPC_P60"/>
    <property type="match status" value="1"/>
</dbReference>
<evidence type="ECO:0000256" key="3">
    <source>
        <dbReference type="ARBA" id="ARBA00022801"/>
    </source>
</evidence>
<name>A0A9X1QMI9_9CORY</name>
<evidence type="ECO:0000256" key="1">
    <source>
        <dbReference type="ARBA" id="ARBA00007074"/>
    </source>
</evidence>
<dbReference type="SUPFAM" id="SSF54001">
    <property type="entry name" value="Cysteine proteinases"/>
    <property type="match status" value="1"/>
</dbReference>